<name>A0ABZ2N9E8_9BACI</name>
<sequence>MYQQLQQRLEQRLNQLLDDNISCVDEKILRKKQLLQIRYCQLLKAKASAKILFEDQNEIRYKVHLKYLMKQKDYLYLEEEVEHRVAAKYKQEIVDDREQLLLSEVIPVDKLVLGDRYEEERATPFHYDRMQAVQYAERWWNSHNPAYPKFSVDCTNYISQCLRAGGSPMRGQPHKNKGWWVGGKMWSYSWSVAHALRWFLPSSQIGLRATEVSSPDQLQPGDVICIDFQGDGRFDHTVFVIAQDRQGMPLVNAHTANSRMRYWSYEDSTAYTKNIKYKFMKIQDDHT</sequence>
<keyword evidence="3" id="KW-1185">Reference proteome</keyword>
<dbReference type="Pfam" id="PF12671">
    <property type="entry name" value="Amidase_6"/>
    <property type="match status" value="1"/>
</dbReference>
<evidence type="ECO:0000313" key="2">
    <source>
        <dbReference type="EMBL" id="WXB93892.1"/>
    </source>
</evidence>
<dbReference type="RefSeq" id="WP_338753433.1">
    <property type="nucleotide sequence ID" value="NZ_CP147404.1"/>
</dbReference>
<dbReference type="InterPro" id="IPR024301">
    <property type="entry name" value="Amidase_6"/>
</dbReference>
<accession>A0ABZ2N9E8</accession>
<organism evidence="2 3">
    <name type="scientific">Bacillus kandeliae</name>
    <dbReference type="NCBI Taxonomy" id="3129297"/>
    <lineage>
        <taxon>Bacteria</taxon>
        <taxon>Bacillati</taxon>
        <taxon>Bacillota</taxon>
        <taxon>Bacilli</taxon>
        <taxon>Bacillales</taxon>
        <taxon>Bacillaceae</taxon>
        <taxon>Bacillus</taxon>
    </lineage>
</organism>
<dbReference type="PANTHER" id="PTHR40032">
    <property type="entry name" value="EXPORTED PROTEIN-RELATED"/>
    <property type="match status" value="1"/>
</dbReference>
<dbReference type="EMBL" id="CP147404">
    <property type="protein sequence ID" value="WXB93892.1"/>
    <property type="molecule type" value="Genomic_DNA"/>
</dbReference>
<gene>
    <name evidence="2" type="ORF">WDJ61_04475</name>
</gene>
<dbReference type="Gene3D" id="3.90.1720.10">
    <property type="entry name" value="endopeptidase domain like (from Nostoc punctiforme)"/>
    <property type="match status" value="1"/>
</dbReference>
<protein>
    <submittedName>
        <fullName evidence="2">Amidase domain-containing protein</fullName>
    </submittedName>
</protein>
<dbReference type="Proteomes" id="UP001387364">
    <property type="component" value="Chromosome"/>
</dbReference>
<proteinExistence type="predicted"/>
<reference evidence="2 3" key="1">
    <citation type="submission" date="2024-02" db="EMBL/GenBank/DDBJ databases">
        <title>Seven novel Bacillus-like species.</title>
        <authorList>
            <person name="Liu G."/>
        </authorList>
    </citation>
    <scope>NUCLEOTIDE SEQUENCE [LARGE SCALE GENOMIC DNA]</scope>
    <source>
        <strain evidence="2 3">FJAT-52991</strain>
    </source>
</reference>
<evidence type="ECO:0000313" key="3">
    <source>
        <dbReference type="Proteomes" id="UP001387364"/>
    </source>
</evidence>
<evidence type="ECO:0000259" key="1">
    <source>
        <dbReference type="Pfam" id="PF12671"/>
    </source>
</evidence>
<dbReference type="PANTHER" id="PTHR40032:SF1">
    <property type="entry name" value="EXPORTED PROTEIN"/>
    <property type="match status" value="1"/>
</dbReference>
<feature type="domain" description="Putative amidase" evidence="1">
    <location>
        <begin position="127"/>
        <end position="279"/>
    </location>
</feature>